<dbReference type="EMBL" id="QGNW01002027">
    <property type="protein sequence ID" value="RVW26226.1"/>
    <property type="molecule type" value="Genomic_DNA"/>
</dbReference>
<protein>
    <submittedName>
        <fullName evidence="1">Uncharacterized protein</fullName>
    </submittedName>
</protein>
<dbReference type="AlphaFoldDB" id="A0A438CSN4"/>
<proteinExistence type="predicted"/>
<evidence type="ECO:0000313" key="2">
    <source>
        <dbReference type="Proteomes" id="UP000288805"/>
    </source>
</evidence>
<organism evidence="1 2">
    <name type="scientific">Vitis vinifera</name>
    <name type="common">Grape</name>
    <dbReference type="NCBI Taxonomy" id="29760"/>
    <lineage>
        <taxon>Eukaryota</taxon>
        <taxon>Viridiplantae</taxon>
        <taxon>Streptophyta</taxon>
        <taxon>Embryophyta</taxon>
        <taxon>Tracheophyta</taxon>
        <taxon>Spermatophyta</taxon>
        <taxon>Magnoliopsida</taxon>
        <taxon>eudicotyledons</taxon>
        <taxon>Gunneridae</taxon>
        <taxon>Pentapetalae</taxon>
        <taxon>rosids</taxon>
        <taxon>Vitales</taxon>
        <taxon>Vitaceae</taxon>
        <taxon>Viteae</taxon>
        <taxon>Vitis</taxon>
    </lineage>
</organism>
<name>A0A438CSN4_VITVI</name>
<comment type="caution">
    <text evidence="1">The sequence shown here is derived from an EMBL/GenBank/DDBJ whole genome shotgun (WGS) entry which is preliminary data.</text>
</comment>
<gene>
    <name evidence="1" type="ORF">CK203_112163</name>
</gene>
<evidence type="ECO:0000313" key="1">
    <source>
        <dbReference type="EMBL" id="RVW26226.1"/>
    </source>
</evidence>
<reference evidence="1 2" key="1">
    <citation type="journal article" date="2018" name="PLoS Genet.">
        <title>Population sequencing reveals clonal diversity and ancestral inbreeding in the grapevine cultivar Chardonnay.</title>
        <authorList>
            <person name="Roach M.J."/>
            <person name="Johnson D.L."/>
            <person name="Bohlmann J."/>
            <person name="van Vuuren H.J."/>
            <person name="Jones S.J."/>
            <person name="Pretorius I.S."/>
            <person name="Schmidt S.A."/>
            <person name="Borneman A.R."/>
        </authorList>
    </citation>
    <scope>NUCLEOTIDE SEQUENCE [LARGE SCALE GENOMIC DNA]</scope>
    <source>
        <strain evidence="2">cv. Chardonnay</strain>
        <tissue evidence="1">Leaf</tissue>
    </source>
</reference>
<dbReference type="Proteomes" id="UP000288805">
    <property type="component" value="Unassembled WGS sequence"/>
</dbReference>
<sequence length="96" mass="11186">MLWISWNKSVNTPMDPNVKLIPRQREPLGDPGRYRRLIAHQAKVWCTRTEIIPRLLVTQMQIGLAHPQTDVPLPGIDRVLKPSIELWLWQHVNSYG</sequence>
<accession>A0A438CSN4</accession>